<dbReference type="GO" id="GO:0003677">
    <property type="term" value="F:DNA binding"/>
    <property type="evidence" value="ECO:0007669"/>
    <property type="project" value="UniProtKB-KW"/>
</dbReference>
<keyword evidence="3" id="KW-0804">Transcription</keyword>
<organism evidence="6">
    <name type="scientific">Arabidopsis halleri subsp. halleri</name>
    <name type="common">Arabis halleri</name>
    <dbReference type="NCBI Taxonomy" id="81971"/>
    <lineage>
        <taxon>Eukaryota</taxon>
        <taxon>Viridiplantae</taxon>
        <taxon>Streptophyta</taxon>
        <taxon>Embryophyta</taxon>
        <taxon>Tracheophyta</taxon>
        <taxon>Spermatophyta</taxon>
        <taxon>Magnoliopsida</taxon>
        <taxon>eudicotyledons</taxon>
        <taxon>Gunneridae</taxon>
        <taxon>Pentapetalae</taxon>
        <taxon>rosids</taxon>
        <taxon>malvids</taxon>
        <taxon>Brassicales</taxon>
        <taxon>Brassicaceae</taxon>
        <taxon>Camelineae</taxon>
        <taxon>Arabidopsis</taxon>
    </lineage>
</organism>
<keyword evidence="4" id="KW-0539">Nucleus</keyword>
<dbReference type="GO" id="GO:0006355">
    <property type="term" value="P:regulation of DNA-templated transcription"/>
    <property type="evidence" value="ECO:0007669"/>
    <property type="project" value="InterPro"/>
</dbReference>
<evidence type="ECO:0000256" key="1">
    <source>
        <dbReference type="ARBA" id="ARBA00023015"/>
    </source>
</evidence>
<sequence length="77" mass="9204">MGGDRVVKSKTGKVLGIKRVFKFIEKVKRRYVLEGKDLKVTCTMEEYRLTKKKKQDQVICVIKLLFPRLLNHLLRRW</sequence>
<evidence type="ECO:0000256" key="3">
    <source>
        <dbReference type="ARBA" id="ARBA00023163"/>
    </source>
</evidence>
<dbReference type="SUPFAM" id="SSF101941">
    <property type="entry name" value="NAC domain"/>
    <property type="match status" value="1"/>
</dbReference>
<protein>
    <recommendedName>
        <fullName evidence="5">NAC domain-containing protein</fullName>
    </recommendedName>
</protein>
<evidence type="ECO:0000259" key="5">
    <source>
        <dbReference type="PROSITE" id="PS51005"/>
    </source>
</evidence>
<evidence type="ECO:0000256" key="4">
    <source>
        <dbReference type="ARBA" id="ARBA00023242"/>
    </source>
</evidence>
<dbReference type="PANTHER" id="PTHR31124">
    <property type="entry name" value="APICAL MERISTEM FORMATION PROTEIN-RELATED-RELATED"/>
    <property type="match status" value="1"/>
</dbReference>
<proteinExistence type="predicted"/>
<dbReference type="InterPro" id="IPR036093">
    <property type="entry name" value="NAC_dom_sf"/>
</dbReference>
<dbReference type="AlphaFoldDB" id="I0J3G9"/>
<keyword evidence="2" id="KW-0238">DNA-binding</keyword>
<dbReference type="EMBL" id="HE601751">
    <property type="protein sequence ID" value="CCD74529.1"/>
    <property type="molecule type" value="Genomic_DNA"/>
</dbReference>
<name>I0J3G9_ARAHH</name>
<dbReference type="Gene3D" id="2.170.150.80">
    <property type="entry name" value="NAC domain"/>
    <property type="match status" value="1"/>
</dbReference>
<dbReference type="InterPro" id="IPR003441">
    <property type="entry name" value="NAC-dom"/>
</dbReference>
<dbReference type="PROSITE" id="PS51005">
    <property type="entry name" value="NAC"/>
    <property type="match status" value="1"/>
</dbReference>
<keyword evidence="1" id="KW-0805">Transcription regulation</keyword>
<evidence type="ECO:0000313" key="6">
    <source>
        <dbReference type="EMBL" id="CCD74529.1"/>
    </source>
</evidence>
<feature type="domain" description="NAC" evidence="5">
    <location>
        <begin position="1"/>
        <end position="65"/>
    </location>
</feature>
<dbReference type="PANTHER" id="PTHR31124:SF8">
    <property type="entry name" value="NAC DOMAIN-CONTAINING PROTEIN"/>
    <property type="match status" value="1"/>
</dbReference>
<reference evidence="6" key="1">
    <citation type="journal article" date="2013" name="New Phytol.">
        <title>Plant Defensin type 1 (PDF1): protein promiscuity and expression variation within the Arabidopsis genus shed light on zinc tolerance acquisition in Arabidopsis halleri.</title>
        <authorList>
            <person name="Shahzad Z."/>
            <person name="Ranwez V."/>
            <person name="Fizames C."/>
            <person name="Marques L."/>
            <person name="Le Martret B."/>
            <person name="Alassimone J."/>
            <person name="Gode C."/>
            <person name="Lacombe E."/>
            <person name="Castillo T."/>
            <person name="Saumitou-Laprade P."/>
            <person name="Berthomieu P."/>
            <person name="Gosti F."/>
        </authorList>
    </citation>
    <scope>NUCLEOTIDE SEQUENCE</scope>
    <source>
        <tissue evidence="6">Leaves</tissue>
    </source>
</reference>
<evidence type="ECO:0000256" key="2">
    <source>
        <dbReference type="ARBA" id="ARBA00023125"/>
    </source>
</evidence>
<accession>I0J3G9</accession>